<feature type="region of interest" description="Disordered" evidence="2">
    <location>
        <begin position="199"/>
        <end position="242"/>
    </location>
</feature>
<dbReference type="EMBL" id="JAAOAK010000370">
    <property type="protein sequence ID" value="KAF5669879.1"/>
    <property type="molecule type" value="Genomic_DNA"/>
</dbReference>
<keyword evidence="1" id="KW-0175">Coiled coil</keyword>
<accession>A0A8H5TCV5</accession>
<dbReference type="Proteomes" id="UP000562682">
    <property type="component" value="Unassembled WGS sequence"/>
</dbReference>
<gene>
    <name evidence="3" type="ORF">FDENT_11392</name>
</gene>
<keyword evidence="4" id="KW-1185">Reference proteome</keyword>
<protein>
    <submittedName>
        <fullName evidence="3">Uncharacterized protein</fullName>
    </submittedName>
</protein>
<evidence type="ECO:0000313" key="3">
    <source>
        <dbReference type="EMBL" id="KAF5669879.1"/>
    </source>
</evidence>
<evidence type="ECO:0000256" key="1">
    <source>
        <dbReference type="SAM" id="Coils"/>
    </source>
</evidence>
<feature type="coiled-coil region" evidence="1">
    <location>
        <begin position="264"/>
        <end position="319"/>
    </location>
</feature>
<proteinExistence type="predicted"/>
<evidence type="ECO:0000256" key="2">
    <source>
        <dbReference type="SAM" id="MobiDB-lite"/>
    </source>
</evidence>
<dbReference type="AlphaFoldDB" id="A0A8H5TCV5"/>
<sequence>MPLRSIGMSLDLQHTTKAVVAWAMEDGTMQFLTRPDPKSSAITLKTWFNAEAAFFELAVPIKLKGVGVVADAILRVCASSIVSLQTAKSPTVPPAIGEAFKSTTLSLDFTLSRPPALIVHAAATEPLSPSKRSSGVVLDAIRYLSKTTTFSIHIDARDAPPNMQQVTDAASQGLFRSCSTRYHIASMYGGFGGKLTDWSDSADTAPPPSYQEITSSPPPPPPPIQPASKKRPRQDTNTDTERDDISLLWGELCAIKEAQSRVDVKQVQSRVEALETENQKLKQQNKELTQSLVKLQERYDDLEDRFATLDSKNEEHADTFDCEFSDLRENMVRLEEVVDFVHEGGVREESLKVIKEAVVQDIMTRLANG</sequence>
<feature type="compositionally biased region" description="Pro residues" evidence="2">
    <location>
        <begin position="216"/>
        <end position="225"/>
    </location>
</feature>
<feature type="compositionally biased region" description="Basic and acidic residues" evidence="2">
    <location>
        <begin position="233"/>
        <end position="242"/>
    </location>
</feature>
<name>A0A8H5TCV5_9HYPO</name>
<reference evidence="3 4" key="1">
    <citation type="submission" date="2020-05" db="EMBL/GenBank/DDBJ databases">
        <title>Identification and distribution of gene clusters putatively required for synthesis of sphingolipid metabolism inhibitors in phylogenetically diverse species of the filamentous fungus Fusarium.</title>
        <authorList>
            <person name="Kim H.-S."/>
            <person name="Busman M."/>
            <person name="Brown D.W."/>
            <person name="Divon H."/>
            <person name="Uhlig S."/>
            <person name="Proctor R.H."/>
        </authorList>
    </citation>
    <scope>NUCLEOTIDE SEQUENCE [LARGE SCALE GENOMIC DNA]</scope>
    <source>
        <strain evidence="3 4">NRRL 25311</strain>
    </source>
</reference>
<evidence type="ECO:0000313" key="4">
    <source>
        <dbReference type="Proteomes" id="UP000562682"/>
    </source>
</evidence>
<organism evidence="3 4">
    <name type="scientific">Fusarium denticulatum</name>
    <dbReference type="NCBI Taxonomy" id="48507"/>
    <lineage>
        <taxon>Eukaryota</taxon>
        <taxon>Fungi</taxon>
        <taxon>Dikarya</taxon>
        <taxon>Ascomycota</taxon>
        <taxon>Pezizomycotina</taxon>
        <taxon>Sordariomycetes</taxon>
        <taxon>Hypocreomycetidae</taxon>
        <taxon>Hypocreales</taxon>
        <taxon>Nectriaceae</taxon>
        <taxon>Fusarium</taxon>
        <taxon>Fusarium fujikuroi species complex</taxon>
    </lineage>
</organism>
<comment type="caution">
    <text evidence="3">The sequence shown here is derived from an EMBL/GenBank/DDBJ whole genome shotgun (WGS) entry which is preliminary data.</text>
</comment>